<dbReference type="EMBL" id="BMAW01098118">
    <property type="protein sequence ID" value="GFS83125.1"/>
    <property type="molecule type" value="Genomic_DNA"/>
</dbReference>
<comment type="caution">
    <text evidence="1">The sequence shown here is derived from an EMBL/GenBank/DDBJ whole genome shotgun (WGS) entry which is preliminary data.</text>
</comment>
<reference evidence="1" key="1">
    <citation type="submission" date="2020-08" db="EMBL/GenBank/DDBJ databases">
        <title>Multicomponent nature underlies the extraordinary mechanical properties of spider dragline silk.</title>
        <authorList>
            <person name="Kono N."/>
            <person name="Nakamura H."/>
            <person name="Mori M."/>
            <person name="Yoshida Y."/>
            <person name="Ohtoshi R."/>
            <person name="Malay A.D."/>
            <person name="Moran D.A.P."/>
            <person name="Tomita M."/>
            <person name="Numata K."/>
            <person name="Arakawa K."/>
        </authorList>
    </citation>
    <scope>NUCLEOTIDE SEQUENCE</scope>
</reference>
<proteinExistence type="predicted"/>
<sequence>MYERIKIGVRKFKIEGISSLKTCLSQHLIDHDDMKAFYFDVPVQEFVSYFLSKHVDRHLAGSLLAFFCFLGAYRYASAVDPRRCISELRGRSMEWAEIFFIGASEFSWQSVST</sequence>
<dbReference type="Proteomes" id="UP000887013">
    <property type="component" value="Unassembled WGS sequence"/>
</dbReference>
<organism evidence="1 2">
    <name type="scientific">Nephila pilipes</name>
    <name type="common">Giant wood spider</name>
    <name type="synonym">Nephila maculata</name>
    <dbReference type="NCBI Taxonomy" id="299642"/>
    <lineage>
        <taxon>Eukaryota</taxon>
        <taxon>Metazoa</taxon>
        <taxon>Ecdysozoa</taxon>
        <taxon>Arthropoda</taxon>
        <taxon>Chelicerata</taxon>
        <taxon>Arachnida</taxon>
        <taxon>Araneae</taxon>
        <taxon>Araneomorphae</taxon>
        <taxon>Entelegynae</taxon>
        <taxon>Araneoidea</taxon>
        <taxon>Nephilidae</taxon>
        <taxon>Nephila</taxon>
    </lineage>
</organism>
<evidence type="ECO:0000313" key="2">
    <source>
        <dbReference type="Proteomes" id="UP000887013"/>
    </source>
</evidence>
<accession>A0A8X6T843</accession>
<gene>
    <name evidence="1" type="ORF">NPIL_638481</name>
</gene>
<keyword evidence="2" id="KW-1185">Reference proteome</keyword>
<protein>
    <submittedName>
        <fullName evidence="1">Uncharacterized protein</fullName>
    </submittedName>
</protein>
<evidence type="ECO:0000313" key="1">
    <source>
        <dbReference type="EMBL" id="GFS83125.1"/>
    </source>
</evidence>
<dbReference type="AlphaFoldDB" id="A0A8X6T843"/>
<name>A0A8X6T843_NEPPI</name>